<organism evidence="1 2">
    <name type="scientific">Plasmopara halstedii</name>
    <name type="common">Downy mildew of sunflower</name>
    <dbReference type="NCBI Taxonomy" id="4781"/>
    <lineage>
        <taxon>Eukaryota</taxon>
        <taxon>Sar</taxon>
        <taxon>Stramenopiles</taxon>
        <taxon>Oomycota</taxon>
        <taxon>Peronosporomycetes</taxon>
        <taxon>Peronosporales</taxon>
        <taxon>Peronosporaceae</taxon>
        <taxon>Plasmopara</taxon>
    </lineage>
</organism>
<name>A0A0P1AYW7_PLAHL</name>
<evidence type="ECO:0000313" key="1">
    <source>
        <dbReference type="EMBL" id="CEG46384.1"/>
    </source>
</evidence>
<reference evidence="2" key="1">
    <citation type="submission" date="2014-09" db="EMBL/GenBank/DDBJ databases">
        <authorList>
            <person name="Sharma Rahul"/>
            <person name="Thines Marco"/>
        </authorList>
    </citation>
    <scope>NUCLEOTIDE SEQUENCE [LARGE SCALE GENOMIC DNA]</scope>
</reference>
<proteinExistence type="predicted"/>
<dbReference type="Proteomes" id="UP000054928">
    <property type="component" value="Unassembled WGS sequence"/>
</dbReference>
<protein>
    <submittedName>
        <fullName evidence="1">Uncharacterized protein</fullName>
    </submittedName>
</protein>
<sequence length="55" mass="5956">MVEGNVCDLIGLSDLLQLHNWLNGSVLNRLPGPKADAPYGGIKRFRQSPIESPPA</sequence>
<evidence type="ECO:0000313" key="2">
    <source>
        <dbReference type="Proteomes" id="UP000054928"/>
    </source>
</evidence>
<keyword evidence="2" id="KW-1185">Reference proteome</keyword>
<dbReference type="RefSeq" id="XP_024582753.1">
    <property type="nucleotide sequence ID" value="XM_024717234.1"/>
</dbReference>
<accession>A0A0P1AYW7</accession>
<dbReference type="AlphaFoldDB" id="A0A0P1AYW7"/>
<dbReference type="EMBL" id="CCYD01002047">
    <property type="protein sequence ID" value="CEG46384.1"/>
    <property type="molecule type" value="Genomic_DNA"/>
</dbReference>
<dbReference type="GeneID" id="36397842"/>